<dbReference type="PANTHER" id="PTHR21716">
    <property type="entry name" value="TRANSMEMBRANE PROTEIN"/>
    <property type="match status" value="1"/>
</dbReference>
<keyword evidence="3 6" id="KW-0812">Transmembrane</keyword>
<comment type="similarity">
    <text evidence="2">Belongs to the autoinducer-2 exporter (AI-2E) (TC 2.A.86) family.</text>
</comment>
<feature type="transmembrane region" description="Helical" evidence="6">
    <location>
        <begin position="85"/>
        <end position="104"/>
    </location>
</feature>
<feature type="transmembrane region" description="Helical" evidence="6">
    <location>
        <begin position="784"/>
        <end position="814"/>
    </location>
</feature>
<feature type="transmembrane region" description="Helical" evidence="6">
    <location>
        <begin position="21"/>
        <end position="42"/>
    </location>
</feature>
<dbReference type="AlphaFoldDB" id="A0A7I5E8T1"/>
<evidence type="ECO:0000313" key="8">
    <source>
        <dbReference type="WBParaSite" id="HCON_00071860-00001"/>
    </source>
</evidence>
<feature type="transmembrane region" description="Helical" evidence="6">
    <location>
        <begin position="747"/>
        <end position="764"/>
    </location>
</feature>
<feature type="transmembrane region" description="Helical" evidence="6">
    <location>
        <begin position="415"/>
        <end position="440"/>
    </location>
</feature>
<accession>A0A7I5E8T1</accession>
<dbReference type="OMA" id="CVHFFWK"/>
<feature type="transmembrane region" description="Helical" evidence="6">
    <location>
        <begin position="228"/>
        <end position="246"/>
    </location>
</feature>
<reference evidence="8" key="1">
    <citation type="submission" date="2020-12" db="UniProtKB">
        <authorList>
            <consortium name="WormBaseParasite"/>
        </authorList>
    </citation>
    <scope>IDENTIFICATION</scope>
    <source>
        <strain evidence="8">MHco3</strain>
    </source>
</reference>
<name>A0A7I5E8T1_HAECO</name>
<organism evidence="7 8">
    <name type="scientific">Haemonchus contortus</name>
    <name type="common">Barber pole worm</name>
    <dbReference type="NCBI Taxonomy" id="6289"/>
    <lineage>
        <taxon>Eukaryota</taxon>
        <taxon>Metazoa</taxon>
        <taxon>Ecdysozoa</taxon>
        <taxon>Nematoda</taxon>
        <taxon>Chromadorea</taxon>
        <taxon>Rhabditida</taxon>
        <taxon>Rhabditina</taxon>
        <taxon>Rhabditomorpha</taxon>
        <taxon>Strongyloidea</taxon>
        <taxon>Trichostrongylidae</taxon>
        <taxon>Haemonchus</taxon>
    </lineage>
</organism>
<feature type="transmembrane region" description="Helical" evidence="6">
    <location>
        <begin position="680"/>
        <end position="698"/>
    </location>
</feature>
<evidence type="ECO:0000256" key="1">
    <source>
        <dbReference type="ARBA" id="ARBA00004141"/>
    </source>
</evidence>
<dbReference type="PANTHER" id="PTHR21716:SF4">
    <property type="entry name" value="TRANSMEMBRANE PROTEIN 245"/>
    <property type="match status" value="1"/>
</dbReference>
<evidence type="ECO:0000256" key="4">
    <source>
        <dbReference type="ARBA" id="ARBA00022989"/>
    </source>
</evidence>
<feature type="transmembrane region" description="Helical" evidence="6">
    <location>
        <begin position="252"/>
        <end position="271"/>
    </location>
</feature>
<dbReference type="InterPro" id="IPR002549">
    <property type="entry name" value="AI-2E-like"/>
</dbReference>
<dbReference type="GO" id="GO:0016020">
    <property type="term" value="C:membrane"/>
    <property type="evidence" value="ECO:0007669"/>
    <property type="project" value="UniProtKB-SubCell"/>
</dbReference>
<dbReference type="WBParaSite" id="HCON_00071860-00001">
    <property type="protein sequence ID" value="HCON_00071860-00001"/>
    <property type="gene ID" value="HCON_00071860"/>
</dbReference>
<feature type="transmembrane region" description="Helical" evidence="6">
    <location>
        <begin position="583"/>
        <end position="606"/>
    </location>
</feature>
<feature type="transmembrane region" description="Helical" evidence="6">
    <location>
        <begin position="612"/>
        <end position="630"/>
    </location>
</feature>
<keyword evidence="4 6" id="KW-1133">Transmembrane helix</keyword>
<dbReference type="OrthoDB" id="5970161at2759"/>
<evidence type="ECO:0000256" key="6">
    <source>
        <dbReference type="SAM" id="Phobius"/>
    </source>
</evidence>
<sequence length="827" mass="91851">MLLTSDDIVCTLSEQLQGFQLFGTVFLEQPSILFLSFLSALVNRLKDVDENGVVMFAFCAFSKAFAYVLAEICLSCLFNLYKVMYIFLSPMLWAVVVGTVLFPFKKNVTTVIQGWLTKLQENNTPLVIGVLAMPLCALKAFSEKVYTTAMSTTGFQIVCAYMALKMLTYGRTFAYVIGFLGRLYGYIDGFIVFFSEAWVFPLMNLYFCAYAAWFLLQRSGTINKKAARVLLLPLWIYVLSSISLYFGVFKVAVFSVCSVVVCLLSAGTWAMDEPKSPDEGYAGEVSIESASETAMLIGNPHEGTTSKVPLDKALGSDSLIRIVACLCALSWMVRHDSALLFIAIPFFLAIISRIGSNSGFFSAVGGALDSLWSKVYLPIKKFIDISVAGSLRKFVKVLFISDQMLASSLHEKMDVISSVVVLGFLVFFALLTLLFVGFQLQNEAVHIIRLSSSIIYSRPDWLSAARNSTEDKLKDHHIDIDEYVQQGYEQGRAWLASNVRSLVPQDSVRADMLEKQVMQIVDNLYKMWKERGNAAPTNASPAGEVRDWIAQLMSVTDLRTFKEETTLIVKENLDALMGVARSIWSVLSVNLTFVRSLMAALAGLLFSFGMDIINTIIEMIVFLTMVYYLLSASRERWLPIQWFSDMGQLAAISDSPSSTAKDVTSSPVMDFDVTGAIEQAIFGVFVLSSKMAVFYGLYTCFIHNLFDLNIVFVPCLLAALFAAIPIMPPYIVAIFGFLELWLVRDELSVAIVFAIMSFAPHMYVDAAFYREVKFSHPYVTGLSILGGMYCLGLQGAIIGPIILCSFLVLINVCMQFAKPKGEKMKTG</sequence>
<dbReference type="Proteomes" id="UP000025227">
    <property type="component" value="Unplaced"/>
</dbReference>
<feature type="transmembrane region" description="Helical" evidence="6">
    <location>
        <begin position="54"/>
        <end position="78"/>
    </location>
</feature>
<feature type="transmembrane region" description="Helical" evidence="6">
    <location>
        <begin position="710"/>
        <end position="735"/>
    </location>
</feature>
<evidence type="ECO:0000256" key="3">
    <source>
        <dbReference type="ARBA" id="ARBA00022692"/>
    </source>
</evidence>
<proteinExistence type="inferred from homology"/>
<evidence type="ECO:0000256" key="2">
    <source>
        <dbReference type="ARBA" id="ARBA00009773"/>
    </source>
</evidence>
<comment type="subcellular location">
    <subcellularLocation>
        <location evidence="1">Membrane</location>
        <topology evidence="1">Multi-pass membrane protein</topology>
    </subcellularLocation>
</comment>
<feature type="transmembrane region" description="Helical" evidence="6">
    <location>
        <begin position="338"/>
        <end position="355"/>
    </location>
</feature>
<keyword evidence="7" id="KW-1185">Reference proteome</keyword>
<protein>
    <submittedName>
        <fullName evidence="8">Transmembrane protein</fullName>
    </submittedName>
</protein>
<evidence type="ECO:0000313" key="7">
    <source>
        <dbReference type="Proteomes" id="UP000025227"/>
    </source>
</evidence>
<keyword evidence="5 6" id="KW-0472">Membrane</keyword>
<feature type="transmembrane region" description="Helical" evidence="6">
    <location>
        <begin position="198"/>
        <end position="216"/>
    </location>
</feature>
<evidence type="ECO:0000256" key="5">
    <source>
        <dbReference type="ARBA" id="ARBA00023136"/>
    </source>
</evidence>